<dbReference type="PROSITE" id="PS50172">
    <property type="entry name" value="BRCT"/>
    <property type="match status" value="2"/>
</dbReference>
<dbReference type="PANTHER" id="PTHR14625:SF3">
    <property type="entry name" value="MICROCEPHALIN"/>
    <property type="match status" value="1"/>
</dbReference>
<evidence type="ECO:0000259" key="2">
    <source>
        <dbReference type="PROSITE" id="PS50172"/>
    </source>
</evidence>
<dbReference type="GO" id="GO:0000278">
    <property type="term" value="P:mitotic cell cycle"/>
    <property type="evidence" value="ECO:0007669"/>
    <property type="project" value="TreeGrafter"/>
</dbReference>
<dbReference type="Gene3D" id="3.40.50.10190">
    <property type="entry name" value="BRCT domain"/>
    <property type="match status" value="2"/>
</dbReference>
<evidence type="ECO:0000256" key="1">
    <source>
        <dbReference type="SAM" id="MobiDB-lite"/>
    </source>
</evidence>
<proteinExistence type="predicted"/>
<feature type="region of interest" description="Disordered" evidence="1">
    <location>
        <begin position="166"/>
        <end position="185"/>
    </location>
</feature>
<dbReference type="AlphaFoldDB" id="A0AAW1SIE2"/>
<sequence length="758" mass="78405">MAKQPALEGVVALVVARSSDAIDYRKVLEARLAGLGAGVAARFSREVTHVVFRRDRCTEREAEDAHLRELHERAAKAGTPVLFVEPLWVINCVRGNCRALEQKYVIPRPPAALLKAKTPTSGAGKKRKRSLAPRAAQDLELDVSAAEFSSSQQIAAPRPAPAVLPAGLAEDTRPSSGPPAKRHRGVTWGAATALRSAAPGVAAASPPAGAAARGSGAASAAATAAAAAAASVAQGCAEGPRHGILCMSSVAAADQADVVAALRRLRGVRASAPGREESVTHLVVGAPRRTLKVLLAVAAGAWLLAPEWVAASLEAGHWLPEAPFLAQVPFAAAAMRAREARERGTAPLMAGERVHVVEERGGSGGGGARGAGNGAVLRRVAVALGAKVVGARGCTLVVVVGAASGLPAGVPPGALCAAPETDRQLSGPQGERPRKAAAAPAAVATQLAPLAQTTVPPLLIIAPPAPLTTAMACELANAHAPYMQMGSVTVGVGAAAGVFERESVLLSEKRSPMSTQELTRHAANLGMLAAATANPVHSRHFYLGFQGEHRLTATGAQQLADLSGHKEVRMEAKVGVFGRGMASVKIQCFVEGQAYGMFKVGYLVVPEADHRQKCARALLSPAEAADYKEACASLVEPYKNVVRFDETSAPAADVRKAKFTIGDPTRVAGHFPDAPMTPASLLVGHGFETIALFADADMRLAAGYTVLSYKVGCKRMPWLNEQATVTTTRTGDESFRVEMSGAFGGKVLAFDVAIALHS</sequence>
<evidence type="ECO:0000313" key="4">
    <source>
        <dbReference type="Proteomes" id="UP001445335"/>
    </source>
</evidence>
<feature type="domain" description="BRCT" evidence="2">
    <location>
        <begin position="267"/>
        <end position="326"/>
    </location>
</feature>
<dbReference type="SMART" id="SM00292">
    <property type="entry name" value="BRCT"/>
    <property type="match status" value="2"/>
</dbReference>
<evidence type="ECO:0000313" key="3">
    <source>
        <dbReference type="EMBL" id="KAK9845443.1"/>
    </source>
</evidence>
<dbReference type="InterPro" id="IPR036420">
    <property type="entry name" value="BRCT_dom_sf"/>
</dbReference>
<dbReference type="PANTHER" id="PTHR14625">
    <property type="entry name" value="MICROCEPHALIN"/>
    <property type="match status" value="1"/>
</dbReference>
<dbReference type="EMBL" id="JALJOU010000003">
    <property type="protein sequence ID" value="KAK9845443.1"/>
    <property type="molecule type" value="Genomic_DNA"/>
</dbReference>
<dbReference type="CDD" id="cd17736">
    <property type="entry name" value="BRCT_microcephalin_rpt2"/>
    <property type="match status" value="1"/>
</dbReference>
<dbReference type="InterPro" id="IPR001357">
    <property type="entry name" value="BRCT_dom"/>
</dbReference>
<dbReference type="SUPFAM" id="SSF52113">
    <property type="entry name" value="BRCT domain"/>
    <property type="match status" value="2"/>
</dbReference>
<reference evidence="3 4" key="1">
    <citation type="journal article" date="2024" name="Nat. Commun.">
        <title>Phylogenomics reveals the evolutionary origins of lichenization in chlorophyte algae.</title>
        <authorList>
            <person name="Puginier C."/>
            <person name="Libourel C."/>
            <person name="Otte J."/>
            <person name="Skaloud P."/>
            <person name="Haon M."/>
            <person name="Grisel S."/>
            <person name="Petersen M."/>
            <person name="Berrin J.G."/>
            <person name="Delaux P.M."/>
            <person name="Dal Grande F."/>
            <person name="Keller J."/>
        </authorList>
    </citation>
    <scope>NUCLEOTIDE SEQUENCE [LARGE SCALE GENOMIC DNA]</scope>
    <source>
        <strain evidence="3 4">SAG 245.80</strain>
    </source>
</reference>
<dbReference type="InterPro" id="IPR022047">
    <property type="entry name" value="Microcephalin-like"/>
</dbReference>
<feature type="domain" description="BRCT" evidence="2">
    <location>
        <begin position="2"/>
        <end position="106"/>
    </location>
</feature>
<organism evidence="3 4">
    <name type="scientific">Elliptochloris bilobata</name>
    <dbReference type="NCBI Taxonomy" id="381761"/>
    <lineage>
        <taxon>Eukaryota</taxon>
        <taxon>Viridiplantae</taxon>
        <taxon>Chlorophyta</taxon>
        <taxon>core chlorophytes</taxon>
        <taxon>Trebouxiophyceae</taxon>
        <taxon>Trebouxiophyceae incertae sedis</taxon>
        <taxon>Elliptochloris clade</taxon>
        <taxon>Elliptochloris</taxon>
    </lineage>
</organism>
<gene>
    <name evidence="3" type="ORF">WJX81_006533</name>
</gene>
<name>A0AAW1SIE2_9CHLO</name>
<accession>A0AAW1SIE2</accession>
<keyword evidence="4" id="KW-1185">Reference proteome</keyword>
<protein>
    <recommendedName>
        <fullName evidence="2">BRCT domain-containing protein</fullName>
    </recommendedName>
</protein>
<dbReference type="Proteomes" id="UP001445335">
    <property type="component" value="Unassembled WGS sequence"/>
</dbReference>
<comment type="caution">
    <text evidence="3">The sequence shown here is derived from an EMBL/GenBank/DDBJ whole genome shotgun (WGS) entry which is preliminary data.</text>
</comment>